<evidence type="ECO:0000313" key="2">
    <source>
        <dbReference type="EMBL" id="KAA1079291.1"/>
    </source>
</evidence>
<sequence length="102" mass="11727">MVKQDTNLGTKPLQPSYQWQRERSDKAKGTQDQLINSAQNKQTNRTKITLSHRTKQEQNSIQLRRSHLAPIGQGKPFHFFHQQYLTASAARSVIISAKKQID</sequence>
<evidence type="ECO:0000313" key="3">
    <source>
        <dbReference type="Proteomes" id="UP000324748"/>
    </source>
</evidence>
<organism evidence="2 3">
    <name type="scientific">Puccinia graminis f. sp. tritici</name>
    <dbReference type="NCBI Taxonomy" id="56615"/>
    <lineage>
        <taxon>Eukaryota</taxon>
        <taxon>Fungi</taxon>
        <taxon>Dikarya</taxon>
        <taxon>Basidiomycota</taxon>
        <taxon>Pucciniomycotina</taxon>
        <taxon>Pucciniomycetes</taxon>
        <taxon>Pucciniales</taxon>
        <taxon>Pucciniaceae</taxon>
        <taxon>Puccinia</taxon>
    </lineage>
</organism>
<name>A0A5B0MQU5_PUCGR</name>
<feature type="compositionally biased region" description="Polar residues" evidence="1">
    <location>
        <begin position="30"/>
        <end position="60"/>
    </location>
</feature>
<accession>A0A5B0MQU5</accession>
<dbReference type="AlphaFoldDB" id="A0A5B0MQU5"/>
<keyword evidence="3" id="KW-1185">Reference proteome</keyword>
<dbReference type="EMBL" id="VSWC01000132">
    <property type="protein sequence ID" value="KAA1079291.1"/>
    <property type="molecule type" value="Genomic_DNA"/>
</dbReference>
<reference evidence="2 3" key="1">
    <citation type="submission" date="2019-05" db="EMBL/GenBank/DDBJ databases">
        <title>Emergence of the Ug99 lineage of the wheat stem rust pathogen through somatic hybridization.</title>
        <authorList>
            <person name="Li F."/>
            <person name="Upadhyaya N.M."/>
            <person name="Sperschneider J."/>
            <person name="Matny O."/>
            <person name="Nguyen-Phuc H."/>
            <person name="Mago R."/>
            <person name="Raley C."/>
            <person name="Miller M.E."/>
            <person name="Silverstein K.A.T."/>
            <person name="Henningsen E."/>
            <person name="Hirsch C.D."/>
            <person name="Visser B."/>
            <person name="Pretorius Z.A."/>
            <person name="Steffenson B.J."/>
            <person name="Schwessinger B."/>
            <person name="Dodds P.N."/>
            <person name="Figueroa M."/>
        </authorList>
    </citation>
    <scope>NUCLEOTIDE SEQUENCE [LARGE SCALE GENOMIC DNA]</scope>
    <source>
        <strain evidence="2">21-0</strain>
    </source>
</reference>
<feature type="compositionally biased region" description="Basic and acidic residues" evidence="1">
    <location>
        <begin position="20"/>
        <end position="29"/>
    </location>
</feature>
<dbReference type="Proteomes" id="UP000324748">
    <property type="component" value="Unassembled WGS sequence"/>
</dbReference>
<proteinExistence type="predicted"/>
<gene>
    <name evidence="2" type="ORF">PGT21_006777</name>
</gene>
<evidence type="ECO:0000256" key="1">
    <source>
        <dbReference type="SAM" id="MobiDB-lite"/>
    </source>
</evidence>
<protein>
    <submittedName>
        <fullName evidence="2">Uncharacterized protein</fullName>
    </submittedName>
</protein>
<feature type="region of interest" description="Disordered" evidence="1">
    <location>
        <begin position="1"/>
        <end position="60"/>
    </location>
</feature>
<comment type="caution">
    <text evidence="2">The sequence shown here is derived from an EMBL/GenBank/DDBJ whole genome shotgun (WGS) entry which is preliminary data.</text>
</comment>
<feature type="compositionally biased region" description="Polar residues" evidence="1">
    <location>
        <begin position="1"/>
        <end position="19"/>
    </location>
</feature>